<dbReference type="InterPro" id="IPR007401">
    <property type="entry name" value="DUF454"/>
</dbReference>
<keyword evidence="1" id="KW-0472">Membrane</keyword>
<keyword evidence="1" id="KW-1133">Transmembrane helix</keyword>
<name>A0A849VY31_9HYPH</name>
<dbReference type="PANTHER" id="PTHR35813:SF1">
    <property type="entry name" value="INNER MEMBRANE PROTEIN YBAN"/>
    <property type="match status" value="1"/>
</dbReference>
<dbReference type="AlphaFoldDB" id="A0A849VY31"/>
<proteinExistence type="predicted"/>
<protein>
    <submittedName>
        <fullName evidence="2">YbaN family protein</fullName>
    </submittedName>
</protein>
<dbReference type="Pfam" id="PF04304">
    <property type="entry name" value="DUF454"/>
    <property type="match status" value="1"/>
</dbReference>
<keyword evidence="1" id="KW-0812">Transmembrane</keyword>
<dbReference type="EMBL" id="JABUMX010000007">
    <property type="protein sequence ID" value="NTS33734.1"/>
    <property type="molecule type" value="Genomic_DNA"/>
</dbReference>
<comment type="caution">
    <text evidence="2">The sequence shown here is derived from an EMBL/GenBank/DDBJ whole genome shotgun (WGS) entry which is preliminary data.</text>
</comment>
<accession>A0A849VY31</accession>
<dbReference type="Proteomes" id="UP000550508">
    <property type="component" value="Unassembled WGS sequence"/>
</dbReference>
<dbReference type="PIRSF" id="PIRSF016789">
    <property type="entry name" value="DUF454"/>
    <property type="match status" value="1"/>
</dbReference>
<evidence type="ECO:0000313" key="3">
    <source>
        <dbReference type="Proteomes" id="UP000550508"/>
    </source>
</evidence>
<keyword evidence="3" id="KW-1185">Reference proteome</keyword>
<sequence length="124" mass="13794">MNRTKRTVYFLLGWLMVALGFIGALLPVMPTTIFLILAAWCFSRSSPRFEKWLLEHPVFGPTLVHWREHGAIPKRVKLLACGGMAVGYAMFFYFARPSPLLGGIVALFFIACAAYVVSRPSVAA</sequence>
<gene>
    <name evidence="2" type="ORF">HQ945_20975</name>
</gene>
<reference evidence="2 3" key="1">
    <citation type="submission" date="2020-05" db="EMBL/GenBank/DDBJ databases">
        <authorList>
            <person name="Kim M.K."/>
        </authorList>
    </citation>
    <scope>NUCLEOTIDE SEQUENCE [LARGE SCALE GENOMIC DNA]</scope>
    <source>
        <strain evidence="2 3">BT25</strain>
    </source>
</reference>
<dbReference type="GO" id="GO:0005886">
    <property type="term" value="C:plasma membrane"/>
    <property type="evidence" value="ECO:0007669"/>
    <property type="project" value="TreeGrafter"/>
</dbReference>
<feature type="transmembrane region" description="Helical" evidence="1">
    <location>
        <begin position="76"/>
        <end position="94"/>
    </location>
</feature>
<evidence type="ECO:0000256" key="1">
    <source>
        <dbReference type="SAM" id="Phobius"/>
    </source>
</evidence>
<evidence type="ECO:0000313" key="2">
    <source>
        <dbReference type="EMBL" id="NTS33734.1"/>
    </source>
</evidence>
<dbReference type="PANTHER" id="PTHR35813">
    <property type="entry name" value="INNER MEMBRANE PROTEIN YBAN"/>
    <property type="match status" value="1"/>
</dbReference>
<organism evidence="2 3">
    <name type="scientific">Phyllobacterium pellucidum</name>
    <dbReference type="NCBI Taxonomy" id="2740464"/>
    <lineage>
        <taxon>Bacteria</taxon>
        <taxon>Pseudomonadati</taxon>
        <taxon>Pseudomonadota</taxon>
        <taxon>Alphaproteobacteria</taxon>
        <taxon>Hyphomicrobiales</taxon>
        <taxon>Phyllobacteriaceae</taxon>
        <taxon>Phyllobacterium</taxon>
    </lineage>
</organism>
<feature type="transmembrane region" description="Helical" evidence="1">
    <location>
        <begin position="100"/>
        <end position="118"/>
    </location>
</feature>
<dbReference type="RefSeq" id="WP_113282174.1">
    <property type="nucleotide sequence ID" value="NZ_JABUMX010000007.1"/>
</dbReference>
<feature type="transmembrane region" description="Helical" evidence="1">
    <location>
        <begin position="12"/>
        <end position="42"/>
    </location>
</feature>